<dbReference type="OrthoDB" id="8899037at2"/>
<dbReference type="InterPro" id="IPR004090">
    <property type="entry name" value="Chemotax_Me-accpt_rcpt"/>
</dbReference>
<dbReference type="PROSITE" id="PS50885">
    <property type="entry name" value="HAMP"/>
    <property type="match status" value="1"/>
</dbReference>
<dbReference type="Proteomes" id="UP000185739">
    <property type="component" value="Chromosome"/>
</dbReference>
<organism evidence="4 5">
    <name type="scientific">Thauera chlorobenzoica</name>
    <dbReference type="NCBI Taxonomy" id="96773"/>
    <lineage>
        <taxon>Bacteria</taxon>
        <taxon>Pseudomonadati</taxon>
        <taxon>Pseudomonadota</taxon>
        <taxon>Betaproteobacteria</taxon>
        <taxon>Rhodocyclales</taxon>
        <taxon>Zoogloeaceae</taxon>
        <taxon>Thauera</taxon>
    </lineage>
</organism>
<dbReference type="AlphaFoldDB" id="A0A1H5W8W6"/>
<evidence type="ECO:0000256" key="2">
    <source>
        <dbReference type="ARBA" id="ARBA00022500"/>
    </source>
</evidence>
<reference evidence="4 5" key="1">
    <citation type="submission" date="2016-12" db="EMBL/GenBank/DDBJ databases">
        <title>Complete genome sequence of Thauera chlorobenzoica, a Betaproteobacterium degrading haloaromatics anaerobically to CO2 and halides.</title>
        <authorList>
            <person name="Goris T."/>
            <person name="Mergelsberg M."/>
            <person name="Boll M."/>
        </authorList>
    </citation>
    <scope>NUCLEOTIDE SEQUENCE [LARGE SCALE GENOMIC DNA]</scope>
    <source>
        <strain evidence="4 5">3CB1</strain>
    </source>
</reference>
<proteinExistence type="inferred from homology"/>
<dbReference type="InterPro" id="IPR013587">
    <property type="entry name" value="Nitrate/nitrite_sensing"/>
</dbReference>
<dbReference type="RefSeq" id="WP_075146899.1">
    <property type="nucleotide sequence ID" value="NZ_CP018839.1"/>
</dbReference>
<dbReference type="SMART" id="SM00283">
    <property type="entry name" value="MA"/>
    <property type="match status" value="1"/>
</dbReference>
<dbReference type="Pfam" id="PF08376">
    <property type="entry name" value="NIT"/>
    <property type="match status" value="1"/>
</dbReference>
<name>A0A1H5W8W6_9RHOO</name>
<dbReference type="Pfam" id="PF00015">
    <property type="entry name" value="MCPsignal"/>
    <property type="match status" value="1"/>
</dbReference>
<dbReference type="SUPFAM" id="SSF58104">
    <property type="entry name" value="Methyl-accepting chemotaxis protein (MCP) signaling domain"/>
    <property type="match status" value="1"/>
</dbReference>
<dbReference type="EMBL" id="CP018839">
    <property type="protein sequence ID" value="APR03256.1"/>
    <property type="molecule type" value="Genomic_DNA"/>
</dbReference>
<dbReference type="PRINTS" id="PR00260">
    <property type="entry name" value="CHEMTRNSDUCR"/>
</dbReference>
<dbReference type="InterPro" id="IPR003660">
    <property type="entry name" value="HAMP_dom"/>
</dbReference>
<protein>
    <submittedName>
        <fullName evidence="4">Methyl-accepting chemotaxis protein I (Serine chemoreceptor protein)</fullName>
    </submittedName>
</protein>
<dbReference type="PANTHER" id="PTHR43531">
    <property type="entry name" value="PROTEIN ICFG"/>
    <property type="match status" value="1"/>
</dbReference>
<accession>A0A1H5W8W6</accession>
<dbReference type="PROSITE" id="PS50111">
    <property type="entry name" value="CHEMOTAXIS_TRANSDUC_2"/>
    <property type="match status" value="1"/>
</dbReference>
<evidence type="ECO:0000256" key="3">
    <source>
        <dbReference type="ARBA" id="ARBA00029447"/>
    </source>
</evidence>
<dbReference type="GO" id="GO:0004888">
    <property type="term" value="F:transmembrane signaling receptor activity"/>
    <property type="evidence" value="ECO:0007669"/>
    <property type="project" value="InterPro"/>
</dbReference>
<dbReference type="InterPro" id="IPR051310">
    <property type="entry name" value="MCP_chemotaxis"/>
</dbReference>
<dbReference type="GO" id="GO:0006935">
    <property type="term" value="P:chemotaxis"/>
    <property type="evidence" value="ECO:0007669"/>
    <property type="project" value="UniProtKB-KW"/>
</dbReference>
<gene>
    <name evidence="4" type="ORF">Tchl_0384</name>
</gene>
<dbReference type="InterPro" id="IPR004089">
    <property type="entry name" value="MCPsignal_dom"/>
</dbReference>
<evidence type="ECO:0000313" key="5">
    <source>
        <dbReference type="Proteomes" id="UP000185739"/>
    </source>
</evidence>
<keyword evidence="5" id="KW-1185">Reference proteome</keyword>
<dbReference type="KEGG" id="tcl:Tchl_0384"/>
<keyword evidence="2" id="KW-0145">Chemotaxis</keyword>
<dbReference type="GO" id="GO:0007165">
    <property type="term" value="P:signal transduction"/>
    <property type="evidence" value="ECO:0007669"/>
    <property type="project" value="InterPro"/>
</dbReference>
<dbReference type="GO" id="GO:0016020">
    <property type="term" value="C:membrane"/>
    <property type="evidence" value="ECO:0007669"/>
    <property type="project" value="UniProtKB-SubCell"/>
</dbReference>
<dbReference type="FunFam" id="1.10.287.950:FF:000001">
    <property type="entry name" value="Methyl-accepting chemotaxis sensory transducer"/>
    <property type="match status" value="1"/>
</dbReference>
<dbReference type="PANTHER" id="PTHR43531:SF11">
    <property type="entry name" value="METHYL-ACCEPTING CHEMOTAXIS PROTEIN 3"/>
    <property type="match status" value="1"/>
</dbReference>
<dbReference type="Gene3D" id="1.10.287.950">
    <property type="entry name" value="Methyl-accepting chemotaxis protein"/>
    <property type="match status" value="1"/>
</dbReference>
<sequence length="664" mass="71686">MNTLLHRLPLVYKFVLALVLPLLATAYFGLAGILERMDAMRAATGPQATTALAQQATALLHELQRERGYSSGHVVTQDGRIRPKLDAQRVLVDKQREQFTVFVNQADPNLIGSALLEQARALLPHFAETVGMRNEINERKINSYDVVRRYTELISQLIELIDAATGFGSSDAGVRTPAVYNVLLRLKETAGIERAVITAALNADTIHAEVFERLAALSADERTYYKMVELVGEPAVRDRLAEAYSSGELQRRISEIRDAVTLHGDVKKIDPFEWFDLKSRQIGLVKEIEDEMTNALIARAGGLYAEARAALISYLAVVLLSAVLASIATILIARSILSPLARTLRVLGSDQNNLTRRLDVPGSDEFSRLNRSFNDSLASTEQLVSSIRRTAQSVGIASREIAQGNDDLANRTEQQSTALVEIASSLEQITATVRNTADHARSAQTVSSEVAAQADEATRVSTAARAAMQRIHEANQRVTSIVTAIDSIAFQTNLLALNASVEAARAGEHGRGFAVVAAEVRKLSSRSANEAEQIRNLVADNVASIGEGQKLVATTGETLEAIALRVKQMATQIAEISTAADEQSAGIGQINQAVSQLEQMIQQNAALVEETAAASQSLDDQVADMSDEIDRFKVSDEITAHRSGAAGTETYPSGQKLLLSGAAA</sequence>
<dbReference type="STRING" id="96773.Tchl_0384"/>
<keyword evidence="4" id="KW-0675">Receptor</keyword>
<evidence type="ECO:0000256" key="1">
    <source>
        <dbReference type="ARBA" id="ARBA00004370"/>
    </source>
</evidence>
<comment type="similarity">
    <text evidence="3">Belongs to the methyl-accepting chemotaxis (MCP) protein family.</text>
</comment>
<evidence type="ECO:0000313" key="4">
    <source>
        <dbReference type="EMBL" id="APR03256.1"/>
    </source>
</evidence>
<comment type="subcellular location">
    <subcellularLocation>
        <location evidence="1">Membrane</location>
    </subcellularLocation>
</comment>
<dbReference type="Pfam" id="PF00672">
    <property type="entry name" value="HAMP"/>
    <property type="match status" value="1"/>
</dbReference>
<dbReference type="CDD" id="cd11386">
    <property type="entry name" value="MCP_signal"/>
    <property type="match status" value="1"/>
</dbReference>